<proteinExistence type="predicted"/>
<dbReference type="Proteomes" id="UP001231189">
    <property type="component" value="Unassembled WGS sequence"/>
</dbReference>
<evidence type="ECO:0000313" key="4">
    <source>
        <dbReference type="Proteomes" id="UP001231189"/>
    </source>
</evidence>
<dbReference type="PANTHER" id="PTHR33026:SF7">
    <property type="entry name" value="OS03G0100275 PROTEIN"/>
    <property type="match status" value="1"/>
</dbReference>
<feature type="domain" description="Transposase (putative) gypsy type" evidence="2">
    <location>
        <begin position="50"/>
        <end position="117"/>
    </location>
</feature>
<dbReference type="EMBL" id="JAUUTY010000005">
    <property type="protein sequence ID" value="KAK1628411.1"/>
    <property type="molecule type" value="Genomic_DNA"/>
</dbReference>
<name>A0AAD8W0W6_LOLMU</name>
<dbReference type="AlphaFoldDB" id="A0AAD8W0W6"/>
<accession>A0AAD8W0W6</accession>
<evidence type="ECO:0000259" key="2">
    <source>
        <dbReference type="Pfam" id="PF04195"/>
    </source>
</evidence>
<feature type="region of interest" description="Disordered" evidence="1">
    <location>
        <begin position="317"/>
        <end position="382"/>
    </location>
</feature>
<dbReference type="Pfam" id="PF04195">
    <property type="entry name" value="Transposase_28"/>
    <property type="match status" value="1"/>
</dbReference>
<evidence type="ECO:0000313" key="3">
    <source>
        <dbReference type="EMBL" id="KAK1628411.1"/>
    </source>
</evidence>
<reference evidence="3" key="1">
    <citation type="submission" date="2023-07" db="EMBL/GenBank/DDBJ databases">
        <title>A chromosome-level genome assembly of Lolium multiflorum.</title>
        <authorList>
            <person name="Chen Y."/>
            <person name="Copetti D."/>
            <person name="Kolliker R."/>
            <person name="Studer B."/>
        </authorList>
    </citation>
    <scope>NUCLEOTIDE SEQUENCE</scope>
    <source>
        <strain evidence="3">02402/16</strain>
        <tissue evidence="3">Leaf</tissue>
    </source>
</reference>
<protein>
    <recommendedName>
        <fullName evidence="2">Transposase (putative) gypsy type domain-containing protein</fullName>
    </recommendedName>
</protein>
<gene>
    <name evidence="3" type="ORF">QYE76_002726</name>
</gene>
<organism evidence="3 4">
    <name type="scientific">Lolium multiflorum</name>
    <name type="common">Italian ryegrass</name>
    <name type="synonym">Lolium perenne subsp. multiflorum</name>
    <dbReference type="NCBI Taxonomy" id="4521"/>
    <lineage>
        <taxon>Eukaryota</taxon>
        <taxon>Viridiplantae</taxon>
        <taxon>Streptophyta</taxon>
        <taxon>Embryophyta</taxon>
        <taxon>Tracheophyta</taxon>
        <taxon>Spermatophyta</taxon>
        <taxon>Magnoliopsida</taxon>
        <taxon>Liliopsida</taxon>
        <taxon>Poales</taxon>
        <taxon>Poaceae</taxon>
        <taxon>BOP clade</taxon>
        <taxon>Pooideae</taxon>
        <taxon>Poodae</taxon>
        <taxon>Poeae</taxon>
        <taxon>Poeae Chloroplast Group 2 (Poeae type)</taxon>
        <taxon>Loliodinae</taxon>
        <taxon>Loliinae</taxon>
        <taxon>Lolium</taxon>
    </lineage>
</organism>
<comment type="caution">
    <text evidence="3">The sequence shown here is derived from an EMBL/GenBank/DDBJ whole genome shotgun (WGS) entry which is preliminary data.</text>
</comment>
<dbReference type="InterPro" id="IPR007321">
    <property type="entry name" value="Transposase_28"/>
</dbReference>
<keyword evidence="4" id="KW-1185">Reference proteome</keyword>
<evidence type="ECO:0000256" key="1">
    <source>
        <dbReference type="SAM" id="MobiDB-lite"/>
    </source>
</evidence>
<dbReference type="PANTHER" id="PTHR33026">
    <property type="entry name" value="OS06G0360600 PROTEIN"/>
    <property type="match status" value="1"/>
</dbReference>
<sequence length="399" mass="44195">MAQPSGSWEGSVVADEDIERLIRIRRIPAGVEARAPVGEVVPQPEPGERVVFSSHFERGFGLPASAFFSHFLDFVGLQPHHLPANAFVTLNCYVAFCEGYAGLWPDVDFWSRLFYIKAQTTDGHLRACGAASLYSRPSTPFPKIPTVDSVKKWQTTLFYMKNENPTFYWVNLPEFTLEPPTKLNWGHCYKPTDPEAEVNMLWALLRTYVTEERLTATDVLCCYADRRVLPLQARAHKICHMSGRFYPTRTSKLELSAAAVARRVNFISQAKLPDNWQWGMIPLNRDDPPPLKFARLVAEDGNLAEKVWTPDHADLADLAAGDGESPEAAEQAAEGHADPPTSLQSKEEAGPTAAAPLRVTPLSVRPPAASSSAPKGRKRTTAQIEAVLSTTGAWLTWEV</sequence>